<evidence type="ECO:0000313" key="12">
    <source>
        <dbReference type="EMBL" id="CAD7256846.1"/>
    </source>
</evidence>
<evidence type="ECO:0000256" key="10">
    <source>
        <dbReference type="PROSITE-ProRule" id="PRU00042"/>
    </source>
</evidence>
<accession>A0A7R9AN72</accession>
<feature type="domain" description="C2H2-type" evidence="11">
    <location>
        <begin position="456"/>
        <end position="483"/>
    </location>
</feature>
<organism evidence="12">
    <name type="scientific">Timema shepardi</name>
    <name type="common">Walking stick</name>
    <dbReference type="NCBI Taxonomy" id="629360"/>
    <lineage>
        <taxon>Eukaryota</taxon>
        <taxon>Metazoa</taxon>
        <taxon>Ecdysozoa</taxon>
        <taxon>Arthropoda</taxon>
        <taxon>Hexapoda</taxon>
        <taxon>Insecta</taxon>
        <taxon>Pterygota</taxon>
        <taxon>Neoptera</taxon>
        <taxon>Polyneoptera</taxon>
        <taxon>Phasmatodea</taxon>
        <taxon>Timematodea</taxon>
        <taxon>Timematoidea</taxon>
        <taxon>Timematidae</taxon>
        <taxon>Timema</taxon>
    </lineage>
</organism>
<keyword evidence="9" id="KW-0539">Nucleus</keyword>
<keyword evidence="8" id="KW-0804">Transcription</keyword>
<dbReference type="SUPFAM" id="SSF57667">
    <property type="entry name" value="beta-beta-alpha zinc fingers"/>
    <property type="match status" value="5"/>
</dbReference>
<evidence type="ECO:0000256" key="9">
    <source>
        <dbReference type="ARBA" id="ARBA00023242"/>
    </source>
</evidence>
<dbReference type="FunFam" id="3.30.160.60:FF:000744">
    <property type="entry name" value="zinc finger E-box-binding homeobox 1"/>
    <property type="match status" value="1"/>
</dbReference>
<proteinExistence type="predicted"/>
<dbReference type="FunFam" id="3.30.160.60:FF:000557">
    <property type="entry name" value="zinc finger and SCAN domain-containing protein 29"/>
    <property type="match status" value="1"/>
</dbReference>
<dbReference type="FunFam" id="3.30.160.60:FF:000045">
    <property type="entry name" value="ZFP69 zinc finger protein B"/>
    <property type="match status" value="1"/>
</dbReference>
<dbReference type="Pfam" id="PF13912">
    <property type="entry name" value="zf-C2H2_6"/>
    <property type="match status" value="1"/>
</dbReference>
<dbReference type="GO" id="GO:0008270">
    <property type="term" value="F:zinc ion binding"/>
    <property type="evidence" value="ECO:0007669"/>
    <property type="project" value="UniProtKB-KW"/>
</dbReference>
<dbReference type="Gene3D" id="3.30.160.60">
    <property type="entry name" value="Classic Zinc Finger"/>
    <property type="match status" value="7"/>
</dbReference>
<evidence type="ECO:0000256" key="8">
    <source>
        <dbReference type="ARBA" id="ARBA00023163"/>
    </source>
</evidence>
<evidence type="ECO:0000256" key="4">
    <source>
        <dbReference type="ARBA" id="ARBA00022771"/>
    </source>
</evidence>
<dbReference type="GO" id="GO:0000978">
    <property type="term" value="F:RNA polymerase II cis-regulatory region sequence-specific DNA binding"/>
    <property type="evidence" value="ECO:0007669"/>
    <property type="project" value="TreeGrafter"/>
</dbReference>
<feature type="domain" description="C2H2-type" evidence="11">
    <location>
        <begin position="428"/>
        <end position="455"/>
    </location>
</feature>
<feature type="domain" description="C2H2-type" evidence="11">
    <location>
        <begin position="371"/>
        <end position="399"/>
    </location>
</feature>
<keyword evidence="5" id="KW-0862">Zinc</keyword>
<keyword evidence="3" id="KW-0677">Repeat</keyword>
<dbReference type="PROSITE" id="PS50157">
    <property type="entry name" value="ZINC_FINGER_C2H2_2"/>
    <property type="match status" value="9"/>
</dbReference>
<dbReference type="EMBL" id="OC000304">
    <property type="protein sequence ID" value="CAD7256846.1"/>
    <property type="molecule type" value="Genomic_DNA"/>
</dbReference>
<dbReference type="InterPro" id="IPR013087">
    <property type="entry name" value="Znf_C2H2_type"/>
</dbReference>
<evidence type="ECO:0000256" key="7">
    <source>
        <dbReference type="ARBA" id="ARBA00023125"/>
    </source>
</evidence>
<evidence type="ECO:0000256" key="3">
    <source>
        <dbReference type="ARBA" id="ARBA00022737"/>
    </source>
</evidence>
<feature type="domain" description="C2H2-type" evidence="11">
    <location>
        <begin position="589"/>
        <end position="616"/>
    </location>
</feature>
<dbReference type="GO" id="GO:0000981">
    <property type="term" value="F:DNA-binding transcription factor activity, RNA polymerase II-specific"/>
    <property type="evidence" value="ECO:0007669"/>
    <property type="project" value="TreeGrafter"/>
</dbReference>
<evidence type="ECO:0000256" key="5">
    <source>
        <dbReference type="ARBA" id="ARBA00022833"/>
    </source>
</evidence>
<feature type="domain" description="C2H2-type" evidence="11">
    <location>
        <begin position="201"/>
        <end position="228"/>
    </location>
</feature>
<dbReference type="InterPro" id="IPR036236">
    <property type="entry name" value="Znf_C2H2_sf"/>
</dbReference>
<keyword evidence="4 10" id="KW-0863">Zinc-finger</keyword>
<feature type="domain" description="C2H2-type" evidence="11">
    <location>
        <begin position="400"/>
        <end position="427"/>
    </location>
</feature>
<protein>
    <recommendedName>
        <fullName evidence="11">C2H2-type domain-containing protein</fullName>
    </recommendedName>
</protein>
<gene>
    <name evidence="12" type="ORF">TSIB3V08_LOCUS1121</name>
</gene>
<feature type="domain" description="C2H2-type" evidence="11">
    <location>
        <begin position="251"/>
        <end position="279"/>
    </location>
</feature>
<dbReference type="InterPro" id="IPR050752">
    <property type="entry name" value="C2H2-ZF_domain"/>
</dbReference>
<dbReference type="FunFam" id="3.30.160.60:FF:000218">
    <property type="entry name" value="Zinc finger protein 10"/>
    <property type="match status" value="1"/>
</dbReference>
<evidence type="ECO:0000256" key="6">
    <source>
        <dbReference type="ARBA" id="ARBA00023015"/>
    </source>
</evidence>
<dbReference type="PROSITE" id="PS00028">
    <property type="entry name" value="ZINC_FINGER_C2H2_1"/>
    <property type="match status" value="9"/>
</dbReference>
<sequence length="640" mass="74085">MSTDYIVHTIQTEDKNHGIDDLSQNKLLNQDYESKEMIYDIGSKAYRPIDENKHFIKQEMDDFISLGLHQDANNIFTRGNSLDFNIEDSKQKIKPEVDWDTWSHNPKPITFPTMLRKFQCEVKKENVREREVKNEFVKIQTVIDFEDTNQTRKDLTVRSFGNEEIKEEGKFTSFDVSMSGIEVRQHKPKIKHKSSSPGPKLICDICNTSFSLRGNLLRHISRHMKGNSVNPRHRKREQQLIGKYTVNPMPFKCFFCGRRFQQQTNLSKHISKRHSDNRYPDSLGSTIKAEQMSSLTIKNNKEPNITKIHVKTLHGERVHYNCHCCGREYKHLRDLTSHINNNLNTNNMSEENTYLNVYDEYRRVDCLKRGLFCKLCRKSFVLEESLEAHVRLIHSIENKHKCQQCGKMFSHVIELELHLRVHSGNKSTICHICRRQLSSLQTLRSHLRTHTGAKPYRCKICGECFAQSATLLSHKKTHVSEIPSFKCGECGKLFYRRGGLNVHFKNHLGKNGLGEKNFTCAFCDLSNIVELGLNLSGKPGHVQTRHRRLVKVKTNKLGTGSGQLALSKSFTRLCILKDHIMSHGNERPYHCDLCDKSFQKKGTLTQHKYLHTGLRSYVCTKCGKAFAQSSTLRCHMKIHK</sequence>
<dbReference type="SMART" id="SM00355">
    <property type="entry name" value="ZnF_C2H2"/>
    <property type="match status" value="10"/>
</dbReference>
<comment type="subcellular location">
    <subcellularLocation>
        <location evidence="1">Nucleus</location>
    </subcellularLocation>
</comment>
<feature type="domain" description="C2H2-type" evidence="11">
    <location>
        <begin position="617"/>
        <end position="640"/>
    </location>
</feature>
<dbReference type="AlphaFoldDB" id="A0A7R9AN72"/>
<keyword evidence="7" id="KW-0238">DNA-binding</keyword>
<dbReference type="PANTHER" id="PTHR24384">
    <property type="entry name" value="FINGER PUTATIVE TRANSCRIPTION FACTOR FAMILY-RELATED"/>
    <property type="match status" value="1"/>
</dbReference>
<dbReference type="GO" id="GO:0005634">
    <property type="term" value="C:nucleus"/>
    <property type="evidence" value="ECO:0007669"/>
    <property type="project" value="UniProtKB-SubCell"/>
</dbReference>
<name>A0A7R9AN72_TIMSH</name>
<keyword evidence="2" id="KW-0479">Metal-binding</keyword>
<dbReference type="PANTHER" id="PTHR24384:SF189">
    <property type="entry name" value="C2H2-TYPE DOMAIN-CONTAINING PROTEIN-RELATED"/>
    <property type="match status" value="1"/>
</dbReference>
<evidence type="ECO:0000256" key="1">
    <source>
        <dbReference type="ARBA" id="ARBA00004123"/>
    </source>
</evidence>
<dbReference type="Pfam" id="PF00096">
    <property type="entry name" value="zf-C2H2"/>
    <property type="match status" value="6"/>
</dbReference>
<keyword evidence="6" id="KW-0805">Transcription regulation</keyword>
<feature type="domain" description="C2H2-type" evidence="11">
    <location>
        <begin position="485"/>
        <end position="512"/>
    </location>
</feature>
<reference evidence="12" key="1">
    <citation type="submission" date="2020-11" db="EMBL/GenBank/DDBJ databases">
        <authorList>
            <person name="Tran Van P."/>
        </authorList>
    </citation>
    <scope>NUCLEOTIDE SEQUENCE</scope>
</reference>
<evidence type="ECO:0000259" key="11">
    <source>
        <dbReference type="PROSITE" id="PS50157"/>
    </source>
</evidence>
<evidence type="ECO:0000256" key="2">
    <source>
        <dbReference type="ARBA" id="ARBA00022723"/>
    </source>
</evidence>